<comment type="caution">
    <text evidence="4">The sequence shown here is derived from an EMBL/GenBank/DDBJ whole genome shotgun (WGS) entry which is preliminary data.</text>
</comment>
<dbReference type="PANTHER" id="PTHR30204:SF97">
    <property type="entry name" value="MERR FAMILY REGULATORY PROTEIN"/>
    <property type="match status" value="1"/>
</dbReference>
<dbReference type="Proteomes" id="UP000473325">
    <property type="component" value="Unassembled WGS sequence"/>
</dbReference>
<dbReference type="Pfam" id="PF10069">
    <property type="entry name" value="DICT"/>
    <property type="match status" value="1"/>
</dbReference>
<evidence type="ECO:0000256" key="2">
    <source>
        <dbReference type="SAM" id="MobiDB-lite"/>
    </source>
</evidence>
<evidence type="ECO:0000313" key="4">
    <source>
        <dbReference type="EMBL" id="MXG90467.1"/>
    </source>
</evidence>
<keyword evidence="5" id="KW-1185">Reference proteome</keyword>
<dbReference type="InterPro" id="IPR000551">
    <property type="entry name" value="MerR-type_HTH_dom"/>
</dbReference>
<reference evidence="4 5" key="1">
    <citation type="submission" date="2019-12" db="EMBL/GenBank/DDBJ databases">
        <authorList>
            <person name="Kun Z."/>
        </authorList>
    </citation>
    <scope>NUCLEOTIDE SEQUENCE [LARGE SCALE GENOMIC DNA]</scope>
    <source>
        <strain evidence="4 5">YIM 123512</strain>
    </source>
</reference>
<evidence type="ECO:0000259" key="3">
    <source>
        <dbReference type="PROSITE" id="PS50937"/>
    </source>
</evidence>
<feature type="region of interest" description="Disordered" evidence="2">
    <location>
        <begin position="1"/>
        <end position="23"/>
    </location>
</feature>
<sequence length="314" mass="33583">MRAGAGLTPPLAIDQHSPRVGPVDAPVPGTALTIGDVARRTGVPQATLRVWEQRYGFPVPLRLESGHRRYTVADVDTVLDVLRRRDAGTRLDAAVEQAVRQAGEGPQVDVQSAFAGLRRRHPHLAVRRLRKSTLSALSWAFEDEFGARAEKAYLFGGFQRQEFLTTALPRWTELSRVAQAAYVFAEGAEPSAGGPVAVRLGEDTPMLREWVVVCDAPGFAVALVAWELPGQVGVPDRARTFEVIWTLEPPAVRDCARVCAQVALEAGAPGAVAVQRAMAAEAPAQPSDDAASAALFGRAVAYLDRVTAGPATVL</sequence>
<gene>
    <name evidence="4" type="ORF">GRQ65_13010</name>
</gene>
<dbReference type="InterPro" id="IPR019278">
    <property type="entry name" value="DICT_dom"/>
</dbReference>
<protein>
    <submittedName>
        <fullName evidence="4">MerR family DNA-binding transcriptional regulator</fullName>
    </submittedName>
</protein>
<dbReference type="EMBL" id="WUEK01000007">
    <property type="protein sequence ID" value="MXG90467.1"/>
    <property type="molecule type" value="Genomic_DNA"/>
</dbReference>
<dbReference type="PROSITE" id="PS50937">
    <property type="entry name" value="HTH_MERR_2"/>
    <property type="match status" value="1"/>
</dbReference>
<dbReference type="GO" id="GO:0003700">
    <property type="term" value="F:DNA-binding transcription factor activity"/>
    <property type="evidence" value="ECO:0007669"/>
    <property type="project" value="InterPro"/>
</dbReference>
<dbReference type="CDD" id="cd01104">
    <property type="entry name" value="HTH_MlrA-CarA"/>
    <property type="match status" value="1"/>
</dbReference>
<dbReference type="InterPro" id="IPR009061">
    <property type="entry name" value="DNA-bd_dom_put_sf"/>
</dbReference>
<dbReference type="InterPro" id="IPR047057">
    <property type="entry name" value="MerR_fam"/>
</dbReference>
<dbReference type="GO" id="GO:0003677">
    <property type="term" value="F:DNA binding"/>
    <property type="evidence" value="ECO:0007669"/>
    <property type="project" value="UniProtKB-KW"/>
</dbReference>
<evidence type="ECO:0000313" key="5">
    <source>
        <dbReference type="Proteomes" id="UP000473325"/>
    </source>
</evidence>
<organism evidence="4 5">
    <name type="scientific">Nocardioides flavescens</name>
    <dbReference type="NCBI Taxonomy" id="2691959"/>
    <lineage>
        <taxon>Bacteria</taxon>
        <taxon>Bacillati</taxon>
        <taxon>Actinomycetota</taxon>
        <taxon>Actinomycetes</taxon>
        <taxon>Propionibacteriales</taxon>
        <taxon>Nocardioidaceae</taxon>
        <taxon>Nocardioides</taxon>
    </lineage>
</organism>
<evidence type="ECO:0000256" key="1">
    <source>
        <dbReference type="ARBA" id="ARBA00023125"/>
    </source>
</evidence>
<dbReference type="Pfam" id="PF13411">
    <property type="entry name" value="MerR_1"/>
    <property type="match status" value="1"/>
</dbReference>
<feature type="domain" description="HTH merR-type" evidence="3">
    <location>
        <begin position="31"/>
        <end position="101"/>
    </location>
</feature>
<accession>A0A6L7ESQ4</accession>
<proteinExistence type="predicted"/>
<dbReference type="SUPFAM" id="SSF46955">
    <property type="entry name" value="Putative DNA-binding domain"/>
    <property type="match status" value="1"/>
</dbReference>
<dbReference type="SMART" id="SM00422">
    <property type="entry name" value="HTH_MERR"/>
    <property type="match status" value="1"/>
</dbReference>
<name>A0A6L7ESQ4_9ACTN</name>
<dbReference type="Gene3D" id="1.10.1660.10">
    <property type="match status" value="1"/>
</dbReference>
<keyword evidence="1 4" id="KW-0238">DNA-binding</keyword>
<dbReference type="PANTHER" id="PTHR30204">
    <property type="entry name" value="REDOX-CYCLING DRUG-SENSING TRANSCRIPTIONAL ACTIVATOR SOXR"/>
    <property type="match status" value="1"/>
</dbReference>
<dbReference type="AlphaFoldDB" id="A0A6L7ESQ4"/>